<reference evidence="1" key="1">
    <citation type="journal article" date="2008" name="BMC Genomics">
        <title>A conifer genomics resource of 200,000 spruce (Picea spp.) ESTs and 6,464 high-quality, sequence-finished full-length cDNAs for Sitka spruce (Picea sitchensis).</title>
        <authorList>
            <person name="Ralph S.G."/>
            <person name="Chun H.J."/>
            <person name="Kolosova N."/>
            <person name="Cooper D."/>
            <person name="Oddy C."/>
            <person name="Ritland C.E."/>
            <person name="Kirkpatrick R."/>
            <person name="Moore R."/>
            <person name="Barber S."/>
            <person name="Holt R.A."/>
            <person name="Jones S.J."/>
            <person name="Marra M.A."/>
            <person name="Douglas C.J."/>
            <person name="Ritland K."/>
            <person name="Bohlmann J."/>
        </authorList>
    </citation>
    <scope>NUCLEOTIDE SEQUENCE</scope>
    <source>
        <tissue evidence="1">Bark</tissue>
    </source>
</reference>
<sequence>MLLVHVYICLDMNCYDLYFCRNANGLIVKLFRNFLSQCLGIMCWTCIVTAI</sequence>
<name>A9NSK4_PICSI</name>
<organism evidence="1">
    <name type="scientific">Picea sitchensis</name>
    <name type="common">Sitka spruce</name>
    <name type="synonym">Pinus sitchensis</name>
    <dbReference type="NCBI Taxonomy" id="3332"/>
    <lineage>
        <taxon>Eukaryota</taxon>
        <taxon>Viridiplantae</taxon>
        <taxon>Streptophyta</taxon>
        <taxon>Embryophyta</taxon>
        <taxon>Tracheophyta</taxon>
        <taxon>Spermatophyta</taxon>
        <taxon>Pinopsida</taxon>
        <taxon>Pinidae</taxon>
        <taxon>Conifers I</taxon>
        <taxon>Pinales</taxon>
        <taxon>Pinaceae</taxon>
        <taxon>Picea</taxon>
    </lineage>
</organism>
<proteinExistence type="evidence at transcript level"/>
<protein>
    <submittedName>
        <fullName evidence="1">Uncharacterized protein</fullName>
    </submittedName>
</protein>
<accession>A9NSK4</accession>
<evidence type="ECO:0000313" key="1">
    <source>
        <dbReference type="EMBL" id="ABK23615.1"/>
    </source>
</evidence>
<dbReference type="EMBL" id="EF084294">
    <property type="protein sequence ID" value="ABK23615.1"/>
    <property type="molecule type" value="mRNA"/>
</dbReference>
<dbReference type="AlphaFoldDB" id="A9NSK4"/>